<name>A0A5B7HHQ8_PORTR</name>
<dbReference type="Proteomes" id="UP000324222">
    <property type="component" value="Unassembled WGS sequence"/>
</dbReference>
<evidence type="ECO:0000313" key="2">
    <source>
        <dbReference type="Proteomes" id="UP000324222"/>
    </source>
</evidence>
<evidence type="ECO:0000313" key="1">
    <source>
        <dbReference type="EMBL" id="MPC68134.1"/>
    </source>
</evidence>
<gene>
    <name evidence="1" type="ORF">E2C01_062329</name>
</gene>
<proteinExistence type="predicted"/>
<reference evidence="1 2" key="1">
    <citation type="submission" date="2019-05" db="EMBL/GenBank/DDBJ databases">
        <title>Another draft genome of Portunus trituberculatus and its Hox gene families provides insights of decapod evolution.</title>
        <authorList>
            <person name="Jeong J.-H."/>
            <person name="Song I."/>
            <person name="Kim S."/>
            <person name="Choi T."/>
            <person name="Kim D."/>
            <person name="Ryu S."/>
            <person name="Kim W."/>
        </authorList>
    </citation>
    <scope>NUCLEOTIDE SEQUENCE [LARGE SCALE GENOMIC DNA]</scope>
    <source>
        <tissue evidence="1">Muscle</tissue>
    </source>
</reference>
<organism evidence="1 2">
    <name type="scientific">Portunus trituberculatus</name>
    <name type="common">Swimming crab</name>
    <name type="synonym">Neptunus trituberculatus</name>
    <dbReference type="NCBI Taxonomy" id="210409"/>
    <lineage>
        <taxon>Eukaryota</taxon>
        <taxon>Metazoa</taxon>
        <taxon>Ecdysozoa</taxon>
        <taxon>Arthropoda</taxon>
        <taxon>Crustacea</taxon>
        <taxon>Multicrustacea</taxon>
        <taxon>Malacostraca</taxon>
        <taxon>Eumalacostraca</taxon>
        <taxon>Eucarida</taxon>
        <taxon>Decapoda</taxon>
        <taxon>Pleocyemata</taxon>
        <taxon>Brachyura</taxon>
        <taxon>Eubrachyura</taxon>
        <taxon>Portunoidea</taxon>
        <taxon>Portunidae</taxon>
        <taxon>Portuninae</taxon>
        <taxon>Portunus</taxon>
    </lineage>
</organism>
<dbReference type="AlphaFoldDB" id="A0A5B7HHQ8"/>
<sequence length="112" mass="12754">MKVRNLQQSSPQLVQQCEKTVTMMEVMNQQLMRLLRGLDTQKTPTPDDSPAKLFLPLSVHSAQPQDADNRASVMRREISTGCFLYCSLHLILTCSDKLHPTYGDYINFVLII</sequence>
<protein>
    <submittedName>
        <fullName evidence="1">Uncharacterized protein</fullName>
    </submittedName>
</protein>
<accession>A0A5B7HHQ8</accession>
<keyword evidence="2" id="KW-1185">Reference proteome</keyword>
<comment type="caution">
    <text evidence="1">The sequence shown here is derived from an EMBL/GenBank/DDBJ whole genome shotgun (WGS) entry which is preliminary data.</text>
</comment>
<dbReference type="EMBL" id="VSRR010027349">
    <property type="protein sequence ID" value="MPC68134.1"/>
    <property type="molecule type" value="Genomic_DNA"/>
</dbReference>